<dbReference type="CDD" id="cd12265">
    <property type="entry name" value="RRM_SLT11"/>
    <property type="match status" value="1"/>
</dbReference>
<protein>
    <recommendedName>
        <fullName evidence="3">Pre-mRNA-splicing factor SLT11</fullName>
    </recommendedName>
</protein>
<dbReference type="InterPro" id="IPR048995">
    <property type="entry name" value="STL11/RBM22-like_N"/>
</dbReference>
<dbReference type="Gene3D" id="3.30.70.330">
    <property type="match status" value="1"/>
</dbReference>
<sequence length="314" mass="35139">MSSDTFSICSKCLGNDKHIKMIKQVDGEECRQCTRPFTIYRWGNRTASTSLQKTIICLTCARARNCCQSCLLDINYGIPTDLRDTALKMAGLEPLSQAPNPTNREVKAIIADKLEKKFKTEDTNRTKEILSKLAEKLNMTSTTTESENKSLSDAPIDVGKLAKKLPFSNSLDSTKYSTMTSFFIFGFPSDLPRTMISKLASEYGKLKSSDIDYESRCGYITFEDKQSANSFAESINENGLNTNKTTAGLVIIENNPMRVCFGKQRPLPRTTNDKKKLNGVVTKVMKQLTEKDKKSSSQGTPPTQYKALQDDYEE</sequence>
<comment type="similarity">
    <text evidence="2">Belongs to the SLT11 family.</text>
</comment>
<dbReference type="SUPFAM" id="SSF54928">
    <property type="entry name" value="RNA-binding domain, RBD"/>
    <property type="match status" value="1"/>
</dbReference>
<dbReference type="AlphaFoldDB" id="M3K2A2"/>
<evidence type="ECO:0000256" key="9">
    <source>
        <dbReference type="ARBA" id="ARBA00025609"/>
    </source>
</evidence>
<evidence type="ECO:0000256" key="1">
    <source>
        <dbReference type="ARBA" id="ARBA00004123"/>
    </source>
</evidence>
<dbReference type="STRING" id="1245528.M3K2A2"/>
<feature type="domain" description="RRM" evidence="12">
    <location>
        <begin position="180"/>
        <end position="264"/>
    </location>
</feature>
<dbReference type="OMA" id="RNVCQCC"/>
<dbReference type="GO" id="GO:0006397">
    <property type="term" value="P:mRNA processing"/>
    <property type="evidence" value="ECO:0007669"/>
    <property type="project" value="UniProtKB-KW"/>
</dbReference>
<gene>
    <name evidence="13" type="ORF">G210_5818</name>
</gene>
<comment type="function">
    <text evidence="9">Involved in pre-mRNA splicing. Facilitates the cooperative formation of U2/U6 helix II in association with stem II in the spliceosome. Binds to RNA.</text>
</comment>
<evidence type="ECO:0000256" key="6">
    <source>
        <dbReference type="ARBA" id="ARBA00022884"/>
    </source>
</evidence>
<dbReference type="InterPro" id="IPR034356">
    <property type="entry name" value="Slt11_RRM"/>
</dbReference>
<evidence type="ECO:0000256" key="2">
    <source>
        <dbReference type="ARBA" id="ARBA00007781"/>
    </source>
</evidence>
<dbReference type="PANTHER" id="PTHR14089">
    <property type="entry name" value="PRE-MRNA-SPLICING FACTOR RBM22"/>
    <property type="match status" value="1"/>
</dbReference>
<dbReference type="GO" id="GO:0008380">
    <property type="term" value="P:RNA splicing"/>
    <property type="evidence" value="ECO:0007669"/>
    <property type="project" value="UniProtKB-KW"/>
</dbReference>
<dbReference type="InterPro" id="IPR012677">
    <property type="entry name" value="Nucleotide-bd_a/b_plait_sf"/>
</dbReference>
<dbReference type="eggNOG" id="KOG0153">
    <property type="taxonomic scope" value="Eukaryota"/>
</dbReference>
<comment type="caution">
    <text evidence="13">The sequence shown here is derived from an EMBL/GenBank/DDBJ whole genome shotgun (WGS) entry which is preliminary data.</text>
</comment>
<dbReference type="EMBL" id="AOGT01000678">
    <property type="protein sequence ID" value="EMG49405.1"/>
    <property type="molecule type" value="Genomic_DNA"/>
</dbReference>
<keyword evidence="6 10" id="KW-0694">RNA-binding</keyword>
<keyword evidence="4" id="KW-0507">mRNA processing</keyword>
<dbReference type="HOGENOM" id="CLU_027112_1_1_1"/>
<dbReference type="OrthoDB" id="10259600at2759"/>
<dbReference type="PROSITE" id="PS50102">
    <property type="entry name" value="RRM"/>
    <property type="match status" value="1"/>
</dbReference>
<evidence type="ECO:0000256" key="4">
    <source>
        <dbReference type="ARBA" id="ARBA00022664"/>
    </source>
</evidence>
<keyword evidence="14" id="KW-1185">Reference proteome</keyword>
<dbReference type="GO" id="GO:0071006">
    <property type="term" value="C:U2-type catalytic step 1 spliceosome"/>
    <property type="evidence" value="ECO:0007669"/>
    <property type="project" value="TreeGrafter"/>
</dbReference>
<organism evidence="13 14">
    <name type="scientific">Candida maltosa (strain Xu316)</name>
    <name type="common">Yeast</name>
    <dbReference type="NCBI Taxonomy" id="1245528"/>
    <lineage>
        <taxon>Eukaryota</taxon>
        <taxon>Fungi</taxon>
        <taxon>Dikarya</taxon>
        <taxon>Ascomycota</taxon>
        <taxon>Saccharomycotina</taxon>
        <taxon>Pichiomycetes</taxon>
        <taxon>Debaryomycetaceae</taxon>
        <taxon>Candida/Lodderomyces clade</taxon>
        <taxon>Candida</taxon>
    </lineage>
</organism>
<dbReference type="GO" id="GO:0000974">
    <property type="term" value="C:Prp19 complex"/>
    <property type="evidence" value="ECO:0007669"/>
    <property type="project" value="TreeGrafter"/>
</dbReference>
<feature type="region of interest" description="Disordered" evidence="11">
    <location>
        <begin position="288"/>
        <end position="314"/>
    </location>
</feature>
<dbReference type="Pfam" id="PF00076">
    <property type="entry name" value="RRM_1"/>
    <property type="match status" value="1"/>
</dbReference>
<evidence type="ECO:0000256" key="8">
    <source>
        <dbReference type="ARBA" id="ARBA00023242"/>
    </source>
</evidence>
<name>M3K2A2_CANMX</name>
<evidence type="ECO:0000313" key="13">
    <source>
        <dbReference type="EMBL" id="EMG49405.1"/>
    </source>
</evidence>
<evidence type="ECO:0000256" key="10">
    <source>
        <dbReference type="PROSITE-ProRule" id="PRU00176"/>
    </source>
</evidence>
<keyword evidence="8" id="KW-0539">Nucleus</keyword>
<proteinExistence type="inferred from homology"/>
<keyword evidence="5" id="KW-0747">Spliceosome</keyword>
<evidence type="ECO:0000256" key="11">
    <source>
        <dbReference type="SAM" id="MobiDB-lite"/>
    </source>
</evidence>
<keyword evidence="7" id="KW-0508">mRNA splicing</keyword>
<dbReference type="GO" id="GO:0017070">
    <property type="term" value="F:U6 snRNA binding"/>
    <property type="evidence" value="ECO:0007669"/>
    <property type="project" value="TreeGrafter"/>
</dbReference>
<dbReference type="PANTHER" id="PTHR14089:SF6">
    <property type="entry name" value="PRE-MRNA-SPLICING FACTOR RBM22"/>
    <property type="match status" value="1"/>
</dbReference>
<evidence type="ECO:0000256" key="7">
    <source>
        <dbReference type="ARBA" id="ARBA00023187"/>
    </source>
</evidence>
<dbReference type="InterPro" id="IPR000504">
    <property type="entry name" value="RRM_dom"/>
</dbReference>
<dbReference type="GO" id="GO:0036002">
    <property type="term" value="F:pre-mRNA binding"/>
    <property type="evidence" value="ECO:0007669"/>
    <property type="project" value="TreeGrafter"/>
</dbReference>
<reference evidence="13 14" key="1">
    <citation type="submission" date="2013-02" db="EMBL/GenBank/DDBJ databases">
        <title>Genome sequence of Candida maltosa Xu316, a potential industrial strain for xylitol and ethanol production.</title>
        <authorList>
            <person name="Yu J."/>
            <person name="Wang Q."/>
            <person name="Geng X."/>
            <person name="Bao W."/>
            <person name="He P."/>
            <person name="Cai J."/>
        </authorList>
    </citation>
    <scope>NUCLEOTIDE SEQUENCE [LARGE SCALE GENOMIC DNA]</scope>
    <source>
        <strain evidence="14">Xu316</strain>
    </source>
</reference>
<dbReference type="InterPro" id="IPR035979">
    <property type="entry name" value="RBD_domain_sf"/>
</dbReference>
<dbReference type="Pfam" id="PF21369">
    <property type="entry name" value="STL11_N"/>
    <property type="match status" value="1"/>
</dbReference>
<accession>M3K2A2</accession>
<dbReference type="InterPro" id="IPR039171">
    <property type="entry name" value="Cwc2/Slt11"/>
</dbReference>
<dbReference type="GO" id="GO:0071007">
    <property type="term" value="C:U2-type catalytic step 2 spliceosome"/>
    <property type="evidence" value="ECO:0007669"/>
    <property type="project" value="TreeGrafter"/>
</dbReference>
<comment type="subcellular location">
    <subcellularLocation>
        <location evidence="1">Nucleus</location>
    </subcellularLocation>
</comment>
<dbReference type="Proteomes" id="UP000011777">
    <property type="component" value="Unassembled WGS sequence"/>
</dbReference>
<evidence type="ECO:0000259" key="12">
    <source>
        <dbReference type="PROSITE" id="PS50102"/>
    </source>
</evidence>
<evidence type="ECO:0000256" key="5">
    <source>
        <dbReference type="ARBA" id="ARBA00022728"/>
    </source>
</evidence>
<evidence type="ECO:0000256" key="3">
    <source>
        <dbReference type="ARBA" id="ARBA00019060"/>
    </source>
</evidence>
<evidence type="ECO:0000313" key="14">
    <source>
        <dbReference type="Proteomes" id="UP000011777"/>
    </source>
</evidence>